<evidence type="ECO:0000313" key="4">
    <source>
        <dbReference type="EMBL" id="KAK4033068.1"/>
    </source>
</evidence>
<evidence type="ECO:0000259" key="3">
    <source>
        <dbReference type="Pfam" id="PF01156"/>
    </source>
</evidence>
<gene>
    <name evidence="4" type="ORF">C8A01DRAFT_50283</name>
</gene>
<keyword evidence="5" id="KW-1185">Reference proteome</keyword>
<dbReference type="CDD" id="cd02652">
    <property type="entry name" value="nuc_hydro_2"/>
    <property type="match status" value="1"/>
</dbReference>
<proteinExistence type="inferred from homology"/>
<evidence type="ECO:0000256" key="1">
    <source>
        <dbReference type="ARBA" id="ARBA00009176"/>
    </source>
</evidence>
<dbReference type="GO" id="GO:0016799">
    <property type="term" value="F:hydrolase activity, hydrolyzing N-glycosyl compounds"/>
    <property type="evidence" value="ECO:0007669"/>
    <property type="project" value="InterPro"/>
</dbReference>
<protein>
    <submittedName>
        <fullName evidence="4">Inosine-uridine preferring nucleoside hydrolase-domain-containing protein</fullName>
    </submittedName>
</protein>
<feature type="domain" description="Inosine/uridine-preferring nucleoside hydrolase" evidence="3">
    <location>
        <begin position="24"/>
        <end position="270"/>
    </location>
</feature>
<comment type="caution">
    <text evidence="4">The sequence shown here is derived from an EMBL/GenBank/DDBJ whole genome shotgun (WGS) entry which is preliminary data.</text>
</comment>
<keyword evidence="2" id="KW-0732">Signal</keyword>
<feature type="chain" id="PRO_5042854074" evidence="2">
    <location>
        <begin position="19"/>
        <end position="352"/>
    </location>
</feature>
<dbReference type="PANTHER" id="PTHR43264">
    <property type="match status" value="1"/>
</dbReference>
<feature type="signal peptide" evidence="2">
    <location>
        <begin position="1"/>
        <end position="18"/>
    </location>
</feature>
<evidence type="ECO:0000256" key="2">
    <source>
        <dbReference type="SAM" id="SignalP"/>
    </source>
</evidence>
<dbReference type="InterPro" id="IPR001910">
    <property type="entry name" value="Inosine/uridine_hydrolase_dom"/>
</dbReference>
<dbReference type="AlphaFoldDB" id="A0AAN6PA55"/>
<dbReference type="InterPro" id="IPR036452">
    <property type="entry name" value="Ribo_hydro-like"/>
</dbReference>
<evidence type="ECO:0000313" key="5">
    <source>
        <dbReference type="Proteomes" id="UP001303115"/>
    </source>
</evidence>
<dbReference type="EMBL" id="MU854554">
    <property type="protein sequence ID" value="KAK4033068.1"/>
    <property type="molecule type" value="Genomic_DNA"/>
</dbReference>
<dbReference type="PANTHER" id="PTHR43264:SF1">
    <property type="entry name" value="INOSINE_URIDINE-PREFERRING NUCLEOSIDE HYDROLASE DOMAIN-CONTAINING PROTEIN"/>
    <property type="match status" value="1"/>
</dbReference>
<organism evidence="4 5">
    <name type="scientific">Parachaetomium inaequale</name>
    <dbReference type="NCBI Taxonomy" id="2588326"/>
    <lineage>
        <taxon>Eukaryota</taxon>
        <taxon>Fungi</taxon>
        <taxon>Dikarya</taxon>
        <taxon>Ascomycota</taxon>
        <taxon>Pezizomycotina</taxon>
        <taxon>Sordariomycetes</taxon>
        <taxon>Sordariomycetidae</taxon>
        <taxon>Sordariales</taxon>
        <taxon>Chaetomiaceae</taxon>
        <taxon>Parachaetomium</taxon>
    </lineage>
</organism>
<comment type="similarity">
    <text evidence="1">Belongs to the IUNH family.</text>
</comment>
<dbReference type="Gene3D" id="3.90.245.10">
    <property type="entry name" value="Ribonucleoside hydrolase-like"/>
    <property type="match status" value="1"/>
</dbReference>
<reference evidence="5" key="1">
    <citation type="journal article" date="2023" name="Mol. Phylogenet. Evol.">
        <title>Genome-scale phylogeny and comparative genomics of the fungal order Sordariales.</title>
        <authorList>
            <person name="Hensen N."/>
            <person name="Bonometti L."/>
            <person name="Westerberg I."/>
            <person name="Brannstrom I.O."/>
            <person name="Guillou S."/>
            <person name="Cros-Aarteil S."/>
            <person name="Calhoun S."/>
            <person name="Haridas S."/>
            <person name="Kuo A."/>
            <person name="Mondo S."/>
            <person name="Pangilinan J."/>
            <person name="Riley R."/>
            <person name="LaButti K."/>
            <person name="Andreopoulos B."/>
            <person name="Lipzen A."/>
            <person name="Chen C."/>
            <person name="Yan M."/>
            <person name="Daum C."/>
            <person name="Ng V."/>
            <person name="Clum A."/>
            <person name="Steindorff A."/>
            <person name="Ohm R.A."/>
            <person name="Martin F."/>
            <person name="Silar P."/>
            <person name="Natvig D.O."/>
            <person name="Lalanne C."/>
            <person name="Gautier V."/>
            <person name="Ament-Velasquez S.L."/>
            <person name="Kruys A."/>
            <person name="Hutchinson M.I."/>
            <person name="Powell A.J."/>
            <person name="Barry K."/>
            <person name="Miller A.N."/>
            <person name="Grigoriev I.V."/>
            <person name="Debuchy R."/>
            <person name="Gladieux P."/>
            <person name="Hiltunen Thoren M."/>
            <person name="Johannesson H."/>
        </authorList>
    </citation>
    <scope>NUCLEOTIDE SEQUENCE [LARGE SCALE GENOMIC DNA]</scope>
    <source>
        <strain evidence="5">CBS 284.82</strain>
    </source>
</reference>
<dbReference type="SUPFAM" id="SSF53590">
    <property type="entry name" value="Nucleoside hydrolase"/>
    <property type="match status" value="1"/>
</dbReference>
<sequence>MKRLAIALLSLTSTLVHAAKKNFIIDTDLFSDVDDAGALLLAATSPDANLLAVNINYPSSYSALAASAILAHYGRADVPIGIPRPLTNATFFDGWYFALGEYASKVARHFSGGSLPWGHAEDAWDPVELYRRVLAEADDDSVTVVSIGFLDNLSALLNSPPDAHSPLPGRALIARKVSELVIMGGGYPSGRSWNFWGSDPALAAHVINTWDGSLSRVVFLGDDVGKHVLAGGPLMARGPKADPVRMAYVWYGYYEPRPAWDPLAVVYAIYGLGGLFEEGNEYGYNWVDEGDGSNRWVWDEGVRGQVFLRLAAGNETAAEEVDRLMLRGAMSVLYSSMVTLLPSTAVTQATWP</sequence>
<accession>A0AAN6PA55</accession>
<dbReference type="Proteomes" id="UP001303115">
    <property type="component" value="Unassembled WGS sequence"/>
</dbReference>
<keyword evidence="4" id="KW-0378">Hydrolase</keyword>
<name>A0AAN6PA55_9PEZI</name>
<dbReference type="Pfam" id="PF01156">
    <property type="entry name" value="IU_nuc_hydro"/>
    <property type="match status" value="1"/>
</dbReference>